<evidence type="ECO:0000313" key="2">
    <source>
        <dbReference type="Proteomes" id="UP001060325"/>
    </source>
</evidence>
<name>A0ABY5FM75_9BACL</name>
<accession>A0ABY5FM75</accession>
<evidence type="ECO:0000313" key="1">
    <source>
        <dbReference type="EMBL" id="UTT42571.1"/>
    </source>
</evidence>
<reference evidence="1" key="1">
    <citation type="submission" date="2022-07" db="EMBL/GenBank/DDBJ databases">
        <title>Complete genome of CX2.</title>
        <authorList>
            <person name="Cao G."/>
        </authorList>
    </citation>
    <scope>NUCLEOTIDE SEQUENCE</scope>
    <source>
        <strain evidence="1">CX2</strain>
    </source>
</reference>
<gene>
    <name evidence="1" type="ORF">NMQ00_13720</name>
</gene>
<dbReference type="EMBL" id="CP101462">
    <property type="protein sequence ID" value="UTT42571.1"/>
    <property type="molecule type" value="Genomic_DNA"/>
</dbReference>
<sequence>MVEEYERLQTQVFELQVEVEMLQTLLRKMINQDEALHHNIESELEYIFLTQELPVEKRFDVSFYLTRLQKEYQFEKTIPDFMSFHEGLKERLGVDELSMRVSKRLIQEHIDRGIFSVGKEILTTMK</sequence>
<organism evidence="1 2">
    <name type="scientific">Exiguobacterium aurantiacum</name>
    <dbReference type="NCBI Taxonomy" id="33987"/>
    <lineage>
        <taxon>Bacteria</taxon>
        <taxon>Bacillati</taxon>
        <taxon>Bacillota</taxon>
        <taxon>Bacilli</taxon>
        <taxon>Bacillales</taxon>
        <taxon>Bacillales Family XII. Incertae Sedis</taxon>
        <taxon>Exiguobacterium</taxon>
    </lineage>
</organism>
<keyword evidence="2" id="KW-1185">Reference proteome</keyword>
<dbReference type="Proteomes" id="UP001060325">
    <property type="component" value="Chromosome"/>
</dbReference>
<dbReference type="RefSeq" id="WP_255177132.1">
    <property type="nucleotide sequence ID" value="NZ_CP101462.1"/>
</dbReference>
<proteinExistence type="predicted"/>
<protein>
    <submittedName>
        <fullName evidence="1">Uncharacterized protein</fullName>
    </submittedName>
</protein>